<dbReference type="InterPro" id="IPR001628">
    <property type="entry name" value="Znf_hrmn_rcpt"/>
</dbReference>
<dbReference type="PROSITE" id="PS51843">
    <property type="entry name" value="NR_LBD"/>
    <property type="match status" value="2"/>
</dbReference>
<dbReference type="SMART" id="SM00399">
    <property type="entry name" value="ZnF_C4"/>
    <property type="match status" value="2"/>
</dbReference>
<organism evidence="14 15">
    <name type="scientific">Caenorhabditis briggsae</name>
    <dbReference type="NCBI Taxonomy" id="6238"/>
    <lineage>
        <taxon>Eukaryota</taxon>
        <taxon>Metazoa</taxon>
        <taxon>Ecdysozoa</taxon>
        <taxon>Nematoda</taxon>
        <taxon>Chromadorea</taxon>
        <taxon>Rhabditida</taxon>
        <taxon>Rhabditina</taxon>
        <taxon>Rhabditomorpha</taxon>
        <taxon>Rhabditoidea</taxon>
        <taxon>Rhabditidae</taxon>
        <taxon>Peloderinae</taxon>
        <taxon>Caenorhabditis</taxon>
    </lineage>
</organism>
<dbReference type="InterPro" id="IPR051152">
    <property type="entry name" value="C.elegans_Orphan_NR"/>
</dbReference>
<dbReference type="InterPro" id="IPR035500">
    <property type="entry name" value="NHR-like_dom_sf"/>
</dbReference>
<gene>
    <name evidence="14" type="ORF">L3Y34_009648</name>
</gene>
<evidence type="ECO:0000256" key="7">
    <source>
        <dbReference type="ARBA" id="ARBA00023125"/>
    </source>
</evidence>
<dbReference type="Pfam" id="PF00105">
    <property type="entry name" value="zf-C4"/>
    <property type="match status" value="2"/>
</dbReference>
<evidence type="ECO:0000313" key="14">
    <source>
        <dbReference type="EMBL" id="ULT92077.1"/>
    </source>
</evidence>
<dbReference type="AlphaFoldDB" id="A0AAE9A5V6"/>
<dbReference type="EMBL" id="CP090895">
    <property type="protein sequence ID" value="ULT92077.1"/>
    <property type="molecule type" value="Genomic_DNA"/>
</dbReference>
<dbReference type="SMART" id="SM00430">
    <property type="entry name" value="HOLI"/>
    <property type="match status" value="2"/>
</dbReference>
<evidence type="ECO:0000259" key="12">
    <source>
        <dbReference type="PROSITE" id="PS51030"/>
    </source>
</evidence>
<dbReference type="GO" id="GO:0000978">
    <property type="term" value="F:RNA polymerase II cis-regulatory region sequence-specific DNA binding"/>
    <property type="evidence" value="ECO:0007669"/>
    <property type="project" value="InterPro"/>
</dbReference>
<dbReference type="GO" id="GO:0005634">
    <property type="term" value="C:nucleus"/>
    <property type="evidence" value="ECO:0007669"/>
    <property type="project" value="UniProtKB-SubCell"/>
</dbReference>
<name>A0AAE9A5V6_CAEBR</name>
<keyword evidence="9" id="KW-0675">Receptor</keyword>
<dbReference type="SUPFAM" id="SSF57716">
    <property type="entry name" value="Glucocorticoid receptor-like (DNA-binding domain)"/>
    <property type="match status" value="2"/>
</dbReference>
<evidence type="ECO:0000256" key="2">
    <source>
        <dbReference type="ARBA" id="ARBA00005993"/>
    </source>
</evidence>
<feature type="domain" description="Nuclear receptor" evidence="12">
    <location>
        <begin position="370"/>
        <end position="456"/>
    </location>
</feature>
<keyword evidence="7" id="KW-0238">DNA-binding</keyword>
<evidence type="ECO:0000256" key="10">
    <source>
        <dbReference type="ARBA" id="ARBA00023242"/>
    </source>
</evidence>
<dbReference type="InterPro" id="IPR049636">
    <property type="entry name" value="HNF4-like_DBD"/>
</dbReference>
<evidence type="ECO:0000256" key="4">
    <source>
        <dbReference type="ARBA" id="ARBA00022771"/>
    </source>
</evidence>
<dbReference type="CDD" id="cd06960">
    <property type="entry name" value="NR_DBD_HNF4A"/>
    <property type="match status" value="2"/>
</dbReference>
<evidence type="ECO:0000256" key="1">
    <source>
        <dbReference type="ARBA" id="ARBA00004123"/>
    </source>
</evidence>
<protein>
    <submittedName>
        <fullName evidence="14">Uncharacterized protein</fullName>
    </submittedName>
</protein>
<proteinExistence type="inferred from homology"/>
<feature type="domain" description="NR LBD" evidence="13">
    <location>
        <begin position="519"/>
        <end position="771"/>
    </location>
</feature>
<comment type="subcellular location">
    <subcellularLocation>
        <location evidence="1">Nucleus</location>
    </subcellularLocation>
</comment>
<reference evidence="14 15" key="1">
    <citation type="submission" date="2022-02" db="EMBL/GenBank/DDBJ databases">
        <title>Chromosome-level reference genomes for two strains of Caenorhabditis briggsae: an improved platform for comparative genomics.</title>
        <authorList>
            <person name="Stevens L."/>
            <person name="Andersen E.C."/>
        </authorList>
    </citation>
    <scope>NUCLEOTIDE SEQUENCE [LARGE SCALE GENOMIC DNA]</scope>
    <source>
        <strain evidence="14">QX1410_ONT</strain>
        <tissue evidence="14">Whole-organism</tissue>
    </source>
</reference>
<keyword evidence="5" id="KW-0862">Zinc</keyword>
<evidence type="ECO:0000259" key="13">
    <source>
        <dbReference type="PROSITE" id="PS51843"/>
    </source>
</evidence>
<accession>A0AAE9A5V6</accession>
<dbReference type="PRINTS" id="PR00047">
    <property type="entry name" value="STROIDFINGER"/>
</dbReference>
<feature type="region of interest" description="Disordered" evidence="11">
    <location>
        <begin position="94"/>
        <end position="120"/>
    </location>
</feature>
<dbReference type="Gene3D" id="1.10.565.10">
    <property type="entry name" value="Retinoid X Receptor"/>
    <property type="match status" value="2"/>
</dbReference>
<keyword evidence="8" id="KW-0804">Transcription</keyword>
<dbReference type="InterPro" id="IPR000536">
    <property type="entry name" value="Nucl_hrmn_rcpt_lig-bd"/>
</dbReference>
<dbReference type="GO" id="GO:0003700">
    <property type="term" value="F:DNA-binding transcription factor activity"/>
    <property type="evidence" value="ECO:0007669"/>
    <property type="project" value="InterPro"/>
</dbReference>
<dbReference type="PANTHER" id="PTHR45680:SF17">
    <property type="entry name" value="NUCLEAR HORMONE RECEPTOR FAMILY-RELATED"/>
    <property type="match status" value="1"/>
</dbReference>
<dbReference type="Proteomes" id="UP000827892">
    <property type="component" value="Chromosome V"/>
</dbReference>
<evidence type="ECO:0000313" key="15">
    <source>
        <dbReference type="Proteomes" id="UP000827892"/>
    </source>
</evidence>
<feature type="domain" description="Nuclear receptor" evidence="12">
    <location>
        <begin position="17"/>
        <end position="95"/>
    </location>
</feature>
<dbReference type="PANTHER" id="PTHR45680">
    <property type="entry name" value="NUCLEAR HORMONE RECEPTOR FAMILY"/>
    <property type="match status" value="1"/>
</dbReference>
<dbReference type="SUPFAM" id="SSF48508">
    <property type="entry name" value="Nuclear receptor ligand-binding domain"/>
    <property type="match status" value="2"/>
</dbReference>
<dbReference type="Pfam" id="PF00104">
    <property type="entry name" value="Hormone_recep"/>
    <property type="match status" value="2"/>
</dbReference>
<dbReference type="PROSITE" id="PS51030">
    <property type="entry name" value="NUCLEAR_REC_DBD_2"/>
    <property type="match status" value="2"/>
</dbReference>
<evidence type="ECO:0000256" key="9">
    <source>
        <dbReference type="ARBA" id="ARBA00023170"/>
    </source>
</evidence>
<evidence type="ECO:0000256" key="11">
    <source>
        <dbReference type="SAM" id="MobiDB-lite"/>
    </source>
</evidence>
<dbReference type="Gene3D" id="3.30.50.10">
    <property type="entry name" value="Erythroid Transcription Factor GATA-1, subunit A"/>
    <property type="match status" value="2"/>
</dbReference>
<keyword evidence="4" id="KW-0863">Zinc-finger</keyword>
<evidence type="ECO:0000256" key="5">
    <source>
        <dbReference type="ARBA" id="ARBA00022833"/>
    </source>
</evidence>
<evidence type="ECO:0000256" key="8">
    <source>
        <dbReference type="ARBA" id="ARBA00023163"/>
    </source>
</evidence>
<evidence type="ECO:0000256" key="3">
    <source>
        <dbReference type="ARBA" id="ARBA00022723"/>
    </source>
</evidence>
<dbReference type="InterPro" id="IPR013088">
    <property type="entry name" value="Znf_NHR/GATA"/>
</dbReference>
<dbReference type="GO" id="GO:0008270">
    <property type="term" value="F:zinc ion binding"/>
    <property type="evidence" value="ECO:0007669"/>
    <property type="project" value="UniProtKB-KW"/>
</dbReference>
<keyword evidence="6" id="KW-0805">Transcription regulation</keyword>
<comment type="similarity">
    <text evidence="2">Belongs to the nuclear hormone receptor family.</text>
</comment>
<keyword evidence="10" id="KW-0539">Nucleus</keyword>
<evidence type="ECO:0000256" key="6">
    <source>
        <dbReference type="ARBA" id="ARBA00023015"/>
    </source>
</evidence>
<keyword evidence="3" id="KW-0479">Metal-binding</keyword>
<sequence length="771" mass="90055">MNMSSTPSSSSTSSEIGADCKVCGLNAHGVHFGVMCCRACAAFFRRTVVMGRQKKYQCRGGKEKCAVSSTDRYQCRLCRFNKCVELGMTPENVQWHRDSFPKPKKSSKIDDQKSENEKAESLVLGKPRTVMDLSKLSGKIRDILNEKSGGIDPKTKKMNSLEIADYCLRKWRNQQRPEEQMESVETLPIRQMFGIFEKQMIVVAEWLIQQPDFRLLDATERWQYFKAMWNMWRRFERFAMSVQMFGTRTIEQNKIAISCEQIITIGFHIDFTEITDIDNERVQKMFHGGIQKMLDEVAKPLFDLRPSSMEMAYMLTQMSWQVAGKKMQGKVVEIGERVCDEMANHLHTYYLQNEQRSNYAARLVKLMNVKNPCRQSPHHQTVHQNPPPHGLHFGVLTCRACAAFFRRTVVMERDKKYKCRGGEDRCAVSSTDRYQCRLCRFNKCVELGMTPENVQWNRDSIPTSRKRKEDEPIIPANDLKALSYPESSLLGKPRTIMDITILASKIKEILNEKSGGIDAITKKMNTLEIADYGLKKWRNQQRSEEKMEVLEVLPVRQMFAIFEKQMIVVAEWLIQQPDFRLLDATERWQFFKCVWNMWRRFERFEMSVKMFGMKTVNEKKFAISNEQVINVGFHIDFTEITDIPNEKVQQMFRDSMVKLFHEVAKPLFELRPSSVEMAYMLTQMSWQVAGKQMQGKVVEIGERVCDEMANNLHSYYLKEEMRSNYAGRLVRLMSVVNAVKKIHMERRKTMELARIFEVFKVEFSEPDIFDC</sequence>
<feature type="domain" description="NR LBD" evidence="13">
    <location>
        <begin position="159"/>
        <end position="407"/>
    </location>
</feature>